<evidence type="ECO:0000256" key="2">
    <source>
        <dbReference type="SAM" id="Phobius"/>
    </source>
</evidence>
<dbReference type="InParanoid" id="A0A2J6SUE1"/>
<keyword evidence="2" id="KW-0472">Membrane</keyword>
<evidence type="ECO:0000313" key="3">
    <source>
        <dbReference type="EMBL" id="PMD54388.1"/>
    </source>
</evidence>
<evidence type="ECO:0000313" key="4">
    <source>
        <dbReference type="Proteomes" id="UP000235371"/>
    </source>
</evidence>
<feature type="compositionally biased region" description="Low complexity" evidence="1">
    <location>
        <begin position="183"/>
        <end position="194"/>
    </location>
</feature>
<evidence type="ECO:0000256" key="1">
    <source>
        <dbReference type="SAM" id="MobiDB-lite"/>
    </source>
</evidence>
<keyword evidence="2" id="KW-1133">Transmembrane helix</keyword>
<feature type="region of interest" description="Disordered" evidence="1">
    <location>
        <begin position="173"/>
        <end position="197"/>
    </location>
</feature>
<reference evidence="3 4" key="1">
    <citation type="submission" date="2016-04" db="EMBL/GenBank/DDBJ databases">
        <title>A degradative enzymes factory behind the ericoid mycorrhizal symbiosis.</title>
        <authorList>
            <consortium name="DOE Joint Genome Institute"/>
            <person name="Martino E."/>
            <person name="Morin E."/>
            <person name="Grelet G."/>
            <person name="Kuo A."/>
            <person name="Kohler A."/>
            <person name="Daghino S."/>
            <person name="Barry K."/>
            <person name="Choi C."/>
            <person name="Cichocki N."/>
            <person name="Clum A."/>
            <person name="Copeland A."/>
            <person name="Hainaut M."/>
            <person name="Haridas S."/>
            <person name="Labutti K."/>
            <person name="Lindquist E."/>
            <person name="Lipzen A."/>
            <person name="Khouja H.-R."/>
            <person name="Murat C."/>
            <person name="Ohm R."/>
            <person name="Olson A."/>
            <person name="Spatafora J."/>
            <person name="Veneault-Fourrey C."/>
            <person name="Henrissat B."/>
            <person name="Grigoriev I."/>
            <person name="Martin F."/>
            <person name="Perotto S."/>
        </authorList>
    </citation>
    <scope>NUCLEOTIDE SEQUENCE [LARGE SCALE GENOMIC DNA]</scope>
    <source>
        <strain evidence="3 4">E</strain>
    </source>
</reference>
<dbReference type="EMBL" id="KZ613865">
    <property type="protein sequence ID" value="PMD54388.1"/>
    <property type="molecule type" value="Genomic_DNA"/>
</dbReference>
<keyword evidence="4" id="KW-1185">Reference proteome</keyword>
<dbReference type="RefSeq" id="XP_024731292.1">
    <property type="nucleotide sequence ID" value="XM_024870435.1"/>
</dbReference>
<keyword evidence="2" id="KW-0812">Transmembrane</keyword>
<feature type="transmembrane region" description="Helical" evidence="2">
    <location>
        <begin position="143"/>
        <end position="164"/>
    </location>
</feature>
<dbReference type="Proteomes" id="UP000235371">
    <property type="component" value="Unassembled WGS sequence"/>
</dbReference>
<dbReference type="GeneID" id="36578517"/>
<feature type="region of interest" description="Disordered" evidence="1">
    <location>
        <begin position="79"/>
        <end position="102"/>
    </location>
</feature>
<organism evidence="3 4">
    <name type="scientific">Hyaloscypha bicolor E</name>
    <dbReference type="NCBI Taxonomy" id="1095630"/>
    <lineage>
        <taxon>Eukaryota</taxon>
        <taxon>Fungi</taxon>
        <taxon>Dikarya</taxon>
        <taxon>Ascomycota</taxon>
        <taxon>Pezizomycotina</taxon>
        <taxon>Leotiomycetes</taxon>
        <taxon>Helotiales</taxon>
        <taxon>Hyaloscyphaceae</taxon>
        <taxon>Hyaloscypha</taxon>
        <taxon>Hyaloscypha bicolor</taxon>
    </lineage>
</organism>
<accession>A0A2J6SUE1</accession>
<protein>
    <submittedName>
        <fullName evidence="3">Uncharacterized protein</fullName>
    </submittedName>
</protein>
<dbReference type="AlphaFoldDB" id="A0A2J6SUE1"/>
<sequence>MLQRRSDLFNKRVHSPNGNHYINLHLLGYRIRLFRPVKTVYSDAISDGDHHFIDDCGCISYGRASESGETYFRYRGRGSRMRSHCNPQSNPKSSADPRSRRSCDPDCNGSLVAKLWLGRAQAPTDGSSGNENSASGLSTGAKAGIGVASVAGAAIVGILLLFCWRRQSKKGEGSDVAAGGAGAASSTPAPSTSPNSKRALSCSLLVATSIRRCILYRTKVEDIRHMLVRSILRLTITSNTRNRTKDILNRGAIRLCRQQAVRIQARCRTRSAANRYSPMKCRRRSMRCRS</sequence>
<name>A0A2J6SUE1_9HELO</name>
<gene>
    <name evidence="3" type="ORF">K444DRAFT_128769</name>
</gene>
<proteinExistence type="predicted"/>